<sequence length="136" mass="15498">MNKFVLATFLACVCLTPVVVQAEELQDQRIVGEWEGMREQGGKCRFLAWNSKFTSDGRFEISFYADKNKSKPISTEVGRWKAIDGKNELKTDGVPTAEVYLYTVIDSDTIKYVNTVKDPSADCQADYEFVEHRIKK</sequence>
<dbReference type="Proteomes" id="UP000242915">
    <property type="component" value="Unassembled WGS sequence"/>
</dbReference>
<gene>
    <name evidence="2" type="ORF">SAMN05216255_2218</name>
</gene>
<dbReference type="AlphaFoldDB" id="A0A239DFT2"/>
<accession>A0A239DFT2</accession>
<organism evidence="2 3">
    <name type="scientific">Pseudomonas segetis</name>
    <dbReference type="NCBI Taxonomy" id="298908"/>
    <lineage>
        <taxon>Bacteria</taxon>
        <taxon>Pseudomonadati</taxon>
        <taxon>Pseudomonadota</taxon>
        <taxon>Gammaproteobacteria</taxon>
        <taxon>Pseudomonadales</taxon>
        <taxon>Pseudomonadaceae</taxon>
        <taxon>Pseudomonas</taxon>
    </lineage>
</organism>
<evidence type="ECO:0008006" key="4">
    <source>
        <dbReference type="Google" id="ProtNLM"/>
    </source>
</evidence>
<dbReference type="EMBL" id="FZOG01000002">
    <property type="protein sequence ID" value="SNS30741.1"/>
    <property type="molecule type" value="Genomic_DNA"/>
</dbReference>
<feature type="signal peptide" evidence="1">
    <location>
        <begin position="1"/>
        <end position="22"/>
    </location>
</feature>
<keyword evidence="1" id="KW-0732">Signal</keyword>
<protein>
    <recommendedName>
        <fullName evidence="4">Lipocalin-like domain-containing protein</fullName>
    </recommendedName>
</protein>
<name>A0A239DFT2_9PSED</name>
<feature type="chain" id="PRO_5011232945" description="Lipocalin-like domain-containing protein" evidence="1">
    <location>
        <begin position="23"/>
        <end position="136"/>
    </location>
</feature>
<keyword evidence="3" id="KW-1185">Reference proteome</keyword>
<proteinExistence type="predicted"/>
<evidence type="ECO:0000313" key="2">
    <source>
        <dbReference type="EMBL" id="SNS30741.1"/>
    </source>
</evidence>
<reference evidence="3" key="1">
    <citation type="submission" date="2017-06" db="EMBL/GenBank/DDBJ databases">
        <authorList>
            <person name="Varghese N."/>
            <person name="Submissions S."/>
        </authorList>
    </citation>
    <scope>NUCLEOTIDE SEQUENCE [LARGE SCALE GENOMIC DNA]</scope>
    <source>
        <strain evidence="3">CIP 108523</strain>
    </source>
</reference>
<dbReference type="RefSeq" id="WP_010488238.1">
    <property type="nucleotide sequence ID" value="NZ_FZOG01000002.1"/>
</dbReference>
<evidence type="ECO:0000313" key="3">
    <source>
        <dbReference type="Proteomes" id="UP000242915"/>
    </source>
</evidence>
<evidence type="ECO:0000256" key="1">
    <source>
        <dbReference type="SAM" id="SignalP"/>
    </source>
</evidence>